<protein>
    <submittedName>
        <fullName evidence="1">Protein tyrosine/serine phosphatase</fullName>
    </submittedName>
</protein>
<evidence type="ECO:0000313" key="2">
    <source>
        <dbReference type="Proteomes" id="UP000076874"/>
    </source>
</evidence>
<dbReference type="Proteomes" id="UP000076874">
    <property type="component" value="Unassembled WGS sequence"/>
</dbReference>
<dbReference type="Pfam" id="PF13350">
    <property type="entry name" value="Y_phosphatase3"/>
    <property type="match status" value="1"/>
</dbReference>
<dbReference type="STRING" id="1081102.A0A162J9Z9"/>
<reference evidence="1 2" key="1">
    <citation type="journal article" date="2016" name="Genome Biol. Evol.">
        <title>Divergent and convergent evolution of fungal pathogenicity.</title>
        <authorList>
            <person name="Shang Y."/>
            <person name="Xiao G."/>
            <person name="Zheng P."/>
            <person name="Cen K."/>
            <person name="Zhan S."/>
            <person name="Wang C."/>
        </authorList>
    </citation>
    <scope>NUCLEOTIDE SEQUENCE [LARGE SCALE GENOMIC DNA]</scope>
    <source>
        <strain evidence="1 2">RCEF 264</strain>
    </source>
</reference>
<gene>
    <name evidence="1" type="ORF">SPI_02649</name>
</gene>
<dbReference type="InterPro" id="IPR016130">
    <property type="entry name" value="Tyr_Pase_AS"/>
</dbReference>
<dbReference type="Gene3D" id="3.90.190.10">
    <property type="entry name" value="Protein tyrosine phosphatase superfamily"/>
    <property type="match status" value="1"/>
</dbReference>
<dbReference type="InterPro" id="IPR029021">
    <property type="entry name" value="Prot-tyrosine_phosphatase-like"/>
</dbReference>
<dbReference type="EMBL" id="AZHD01000003">
    <property type="protein sequence ID" value="OAA65862.1"/>
    <property type="molecule type" value="Genomic_DNA"/>
</dbReference>
<accession>A0A162J9Z9</accession>
<dbReference type="GO" id="GO:0004721">
    <property type="term" value="F:phosphoprotein phosphatase activity"/>
    <property type="evidence" value="ECO:0007669"/>
    <property type="project" value="InterPro"/>
</dbReference>
<proteinExistence type="predicted"/>
<comment type="caution">
    <text evidence="1">The sequence shown here is derived from an EMBL/GenBank/DDBJ whole genome shotgun (WGS) entry which is preliminary data.</text>
</comment>
<dbReference type="SUPFAM" id="SSF52799">
    <property type="entry name" value="(Phosphotyrosine protein) phosphatases II"/>
    <property type="match status" value="1"/>
</dbReference>
<organism evidence="1 2">
    <name type="scientific">Niveomyces insectorum RCEF 264</name>
    <dbReference type="NCBI Taxonomy" id="1081102"/>
    <lineage>
        <taxon>Eukaryota</taxon>
        <taxon>Fungi</taxon>
        <taxon>Dikarya</taxon>
        <taxon>Ascomycota</taxon>
        <taxon>Pezizomycotina</taxon>
        <taxon>Sordariomycetes</taxon>
        <taxon>Hypocreomycetidae</taxon>
        <taxon>Hypocreales</taxon>
        <taxon>Cordycipitaceae</taxon>
        <taxon>Niveomyces</taxon>
    </lineage>
</organism>
<evidence type="ECO:0000313" key="1">
    <source>
        <dbReference type="EMBL" id="OAA65862.1"/>
    </source>
</evidence>
<dbReference type="PROSITE" id="PS00383">
    <property type="entry name" value="TYR_PHOSPHATASE_1"/>
    <property type="match status" value="1"/>
</dbReference>
<dbReference type="InterPro" id="IPR026893">
    <property type="entry name" value="Tyr/Ser_Pase_IphP-type"/>
</dbReference>
<name>A0A162J9Z9_9HYPO</name>
<dbReference type="OrthoDB" id="9988524at2759"/>
<keyword evidence="2" id="KW-1185">Reference proteome</keyword>
<dbReference type="PANTHER" id="PTHR31126:SF1">
    <property type="entry name" value="TYROSINE SPECIFIC PROTEIN PHOSPHATASES DOMAIN-CONTAINING PROTEIN"/>
    <property type="match status" value="1"/>
</dbReference>
<sequence length="223" mass="24533">MATDEAVEKIRSLGVTHIYDLRSNTEIQKMQVSDSKASVINWPGVERVSSPVFPEESYDPVSLAKRHAEYQDDSPKGMVNAYLTILKTGAPAYRTIMQHILEHPPPQNAFIIHCTAGKDRTGVLGALILSLCGVPDEVVADEYSLTEDGLGAWTEFLVSAILKQGATTEAGARRMVGARRDSMLDTLKMLQSEFGGAAGYFETECGFTKEEIEQIRSHLIVRD</sequence>
<dbReference type="PANTHER" id="PTHR31126">
    <property type="entry name" value="TYROSINE-PROTEIN PHOSPHATASE"/>
    <property type="match status" value="1"/>
</dbReference>
<dbReference type="AlphaFoldDB" id="A0A162J9Z9"/>